<dbReference type="PANTHER" id="PTHR48084:SF4">
    <property type="entry name" value="2-OXOGLUTARATE OXIDOREDUCTASE SUBUNIT KORB"/>
    <property type="match status" value="1"/>
</dbReference>
<dbReference type="GO" id="GO:0045333">
    <property type="term" value="P:cellular respiration"/>
    <property type="evidence" value="ECO:0007669"/>
    <property type="project" value="UniProtKB-ARBA"/>
</dbReference>
<organism evidence="4 5">
    <name type="scientific">Pseudonocardia ammonioxydans</name>
    <dbReference type="NCBI Taxonomy" id="260086"/>
    <lineage>
        <taxon>Bacteria</taxon>
        <taxon>Bacillati</taxon>
        <taxon>Actinomycetota</taxon>
        <taxon>Actinomycetes</taxon>
        <taxon>Pseudonocardiales</taxon>
        <taxon>Pseudonocardiaceae</taxon>
        <taxon>Pseudonocardia</taxon>
    </lineage>
</organism>
<evidence type="ECO:0000256" key="2">
    <source>
        <dbReference type="SAM" id="MobiDB-lite"/>
    </source>
</evidence>
<evidence type="ECO:0000259" key="3">
    <source>
        <dbReference type="Pfam" id="PF02775"/>
    </source>
</evidence>
<name>A0A1I4RWU0_PSUAM</name>
<feature type="region of interest" description="Disordered" evidence="2">
    <location>
        <begin position="1"/>
        <end position="22"/>
    </location>
</feature>
<dbReference type="PANTHER" id="PTHR48084">
    <property type="entry name" value="2-OXOGLUTARATE OXIDOREDUCTASE SUBUNIT KORB-RELATED"/>
    <property type="match status" value="1"/>
</dbReference>
<dbReference type="AlphaFoldDB" id="A0A1I4RWU0"/>
<dbReference type="GO" id="GO:0016625">
    <property type="term" value="F:oxidoreductase activity, acting on the aldehyde or oxo group of donors, iron-sulfur protein as acceptor"/>
    <property type="evidence" value="ECO:0007669"/>
    <property type="project" value="UniProtKB-ARBA"/>
</dbReference>
<feature type="domain" description="Thiamine pyrophosphate enzyme TPP-binding" evidence="3">
    <location>
        <begin position="72"/>
        <end position="219"/>
    </location>
</feature>
<evidence type="ECO:0000256" key="1">
    <source>
        <dbReference type="ARBA" id="ARBA00023002"/>
    </source>
</evidence>
<dbReference type="InterPro" id="IPR011766">
    <property type="entry name" value="TPP_enzyme_TPP-bd"/>
</dbReference>
<dbReference type="RefSeq" id="WP_093335522.1">
    <property type="nucleotide sequence ID" value="NZ_FOUY01000001.1"/>
</dbReference>
<dbReference type="STRING" id="260086.SAMN05216207_1001105"/>
<keyword evidence="1" id="KW-0560">Oxidoreductase</keyword>
<evidence type="ECO:0000313" key="5">
    <source>
        <dbReference type="Proteomes" id="UP000199614"/>
    </source>
</evidence>
<dbReference type="InterPro" id="IPR051457">
    <property type="entry name" value="2-oxoacid:Fd_oxidoreductase"/>
</dbReference>
<proteinExistence type="predicted"/>
<gene>
    <name evidence="4" type="ORF">SAMN05216207_1001105</name>
</gene>
<sequence length="359" mass="38581">MTATDLGLPGIGSGGLDSVPTTDAKQTAKDYTSDQEVRWCPGCGDYAVLAAVRQFLPTLGIKRENTVFVSGIGCSSRFPYYLNTYGMHSIHGRAPTIATGLATTRPDLSVWVVTGDGDALSIGGNHLIHALRRNVNIKILLFNNRIYGLTKGQYSPTSEVGKVTKSTPMGSLDHPFNPISLALGAEASFVGRALDSDRKSLQAVLQAAAEHRGSALVEIFQDCPIFNDGSFDLLRKPDTKDQRIIPVTHGEPIRFGPADDNGLGTYAVVQNGFGLSVVEAATVDAGDIVTHDATDHELAFALSRLSDQDLNHTITGIFRNQPRHTYDDAARAQVQAARDAEPDADLQTLLNGHDTWTII</sequence>
<dbReference type="GO" id="GO:0000287">
    <property type="term" value="F:magnesium ion binding"/>
    <property type="evidence" value="ECO:0007669"/>
    <property type="project" value="UniProtKB-ARBA"/>
</dbReference>
<dbReference type="CDD" id="cd03375">
    <property type="entry name" value="TPP_OGFOR"/>
    <property type="match status" value="1"/>
</dbReference>
<protein>
    <submittedName>
        <fullName evidence="4">2-oxoglutarate ferredoxin oxidoreductase subunit beta</fullName>
    </submittedName>
</protein>
<evidence type="ECO:0000313" key="4">
    <source>
        <dbReference type="EMBL" id="SFM56698.1"/>
    </source>
</evidence>
<keyword evidence="5" id="KW-1185">Reference proteome</keyword>
<dbReference type="InterPro" id="IPR029061">
    <property type="entry name" value="THDP-binding"/>
</dbReference>
<dbReference type="EMBL" id="FOUY01000001">
    <property type="protein sequence ID" value="SFM56698.1"/>
    <property type="molecule type" value="Genomic_DNA"/>
</dbReference>
<dbReference type="Pfam" id="PF02775">
    <property type="entry name" value="TPP_enzyme_C"/>
    <property type="match status" value="1"/>
</dbReference>
<dbReference type="Gene3D" id="3.40.50.970">
    <property type="match status" value="1"/>
</dbReference>
<dbReference type="GO" id="GO:0030976">
    <property type="term" value="F:thiamine pyrophosphate binding"/>
    <property type="evidence" value="ECO:0007669"/>
    <property type="project" value="InterPro"/>
</dbReference>
<dbReference type="Proteomes" id="UP000199614">
    <property type="component" value="Unassembled WGS sequence"/>
</dbReference>
<reference evidence="4 5" key="1">
    <citation type="submission" date="2016-10" db="EMBL/GenBank/DDBJ databases">
        <authorList>
            <person name="de Groot N.N."/>
        </authorList>
    </citation>
    <scope>NUCLEOTIDE SEQUENCE [LARGE SCALE GENOMIC DNA]</scope>
    <source>
        <strain evidence="4 5">CGMCC 4.1877</strain>
    </source>
</reference>
<accession>A0A1I4RWU0</accession>
<dbReference type="OrthoDB" id="9775140at2"/>
<dbReference type="SUPFAM" id="SSF52518">
    <property type="entry name" value="Thiamin diphosphate-binding fold (THDP-binding)"/>
    <property type="match status" value="1"/>
</dbReference>